<evidence type="ECO:0000256" key="1">
    <source>
        <dbReference type="SAM" id="Phobius"/>
    </source>
</evidence>
<accession>A0A6S6SMS8</accession>
<dbReference type="EMBL" id="CACVAQ010000134">
    <property type="protein sequence ID" value="CAA6807499.1"/>
    <property type="molecule type" value="Genomic_DNA"/>
</dbReference>
<evidence type="ECO:0000313" key="2">
    <source>
        <dbReference type="EMBL" id="CAA6807499.1"/>
    </source>
</evidence>
<gene>
    <name evidence="2" type="ORF">HELGO_WM35005</name>
</gene>
<feature type="transmembrane region" description="Helical" evidence="1">
    <location>
        <begin position="44"/>
        <end position="70"/>
    </location>
</feature>
<keyword evidence="1" id="KW-0812">Transmembrane</keyword>
<organism evidence="2">
    <name type="scientific">uncultured Aureispira sp</name>
    <dbReference type="NCBI Taxonomy" id="1331704"/>
    <lineage>
        <taxon>Bacteria</taxon>
        <taxon>Pseudomonadati</taxon>
        <taxon>Bacteroidota</taxon>
        <taxon>Saprospiria</taxon>
        <taxon>Saprospirales</taxon>
        <taxon>Saprospiraceae</taxon>
        <taxon>Aureispira</taxon>
        <taxon>environmental samples</taxon>
    </lineage>
</organism>
<feature type="transmembrane region" description="Helical" evidence="1">
    <location>
        <begin position="122"/>
        <end position="139"/>
    </location>
</feature>
<feature type="transmembrane region" description="Helical" evidence="1">
    <location>
        <begin position="82"/>
        <end position="102"/>
    </location>
</feature>
<keyword evidence="1" id="KW-1133">Transmembrane helix</keyword>
<reference evidence="2" key="1">
    <citation type="submission" date="2020-01" db="EMBL/GenBank/DDBJ databases">
        <authorList>
            <person name="Meier V. D."/>
            <person name="Meier V D."/>
        </authorList>
    </citation>
    <scope>NUCLEOTIDE SEQUENCE</scope>
    <source>
        <strain evidence="2">HLG_WM_MAG_10</strain>
    </source>
</reference>
<keyword evidence="1" id="KW-0472">Membrane</keyword>
<evidence type="ECO:0008006" key="3">
    <source>
        <dbReference type="Google" id="ProtNLM"/>
    </source>
</evidence>
<protein>
    <recommendedName>
        <fullName evidence="3">Lipoprotein</fullName>
    </recommendedName>
</protein>
<proteinExistence type="predicted"/>
<sequence>MTKSPLNNKLVQVVLFLSFTLIFSSCDPQSAQKFKVDMDAFGYIMYSLLLLALLTLSLLPLLILSINVLSGKSKNKKNFKKVSQIFVPINTMTMLFWTYYIFYSWRYSISYQASVGIRPVQILYTVGLFLFFLMTFFVYKAYKKPLRVQVNTGLGLEEHLLED</sequence>
<dbReference type="AlphaFoldDB" id="A0A6S6SMS8"/>
<name>A0A6S6SMS8_9BACT</name>
<dbReference type="PROSITE" id="PS51257">
    <property type="entry name" value="PROKAR_LIPOPROTEIN"/>
    <property type="match status" value="1"/>
</dbReference>